<proteinExistence type="predicted"/>
<dbReference type="PANTHER" id="PTHR21727">
    <property type="entry name" value="PHOSPHORYLATED CTD INTERACTING FACTOR 1"/>
    <property type="match status" value="1"/>
</dbReference>
<dbReference type="PANTHER" id="PTHR21727:SF0">
    <property type="entry name" value="MRNA (2'-O-METHYLADENOSINE-N(6)-)-METHYLTRANSFERASE"/>
    <property type="match status" value="1"/>
</dbReference>
<evidence type="ECO:0000313" key="2">
    <source>
        <dbReference type="EMBL" id="CAD9682015.1"/>
    </source>
</evidence>
<dbReference type="EMBL" id="HBHI01019393">
    <property type="protein sequence ID" value="CAD9682018.1"/>
    <property type="molecule type" value="Transcribed_RNA"/>
</dbReference>
<dbReference type="InterPro" id="IPR039881">
    <property type="entry name" value="PCIF1-like"/>
</dbReference>
<accession>A0A6U0SUF3</accession>
<gene>
    <name evidence="2" type="ORF">EANT1437_LOCUS9940</name>
    <name evidence="3" type="ORF">EANT1437_LOCUS9941</name>
</gene>
<evidence type="ECO:0000313" key="3">
    <source>
        <dbReference type="EMBL" id="CAD9682018.1"/>
    </source>
</evidence>
<dbReference type="GO" id="GO:0099122">
    <property type="term" value="F:RNA polymerase II C-terminal domain binding"/>
    <property type="evidence" value="ECO:0007669"/>
    <property type="project" value="InterPro"/>
</dbReference>
<feature type="domain" description="PCIF1 WW" evidence="1">
    <location>
        <begin position="115"/>
        <end position="277"/>
    </location>
</feature>
<dbReference type="InterPro" id="IPR022035">
    <property type="entry name" value="PCIF1_WW"/>
</dbReference>
<dbReference type="Pfam" id="PF12237">
    <property type="entry name" value="PCIF1_WW"/>
    <property type="match status" value="1"/>
</dbReference>
<organism evidence="2">
    <name type="scientific">Eucampia antarctica</name>
    <dbReference type="NCBI Taxonomy" id="49252"/>
    <lineage>
        <taxon>Eukaryota</taxon>
        <taxon>Sar</taxon>
        <taxon>Stramenopiles</taxon>
        <taxon>Ochrophyta</taxon>
        <taxon>Bacillariophyta</taxon>
        <taxon>Mediophyceae</taxon>
        <taxon>Biddulphiophycidae</taxon>
        <taxon>Hemiaulales</taxon>
        <taxon>Hemiaulaceae</taxon>
        <taxon>Eucampia</taxon>
    </lineage>
</organism>
<reference evidence="2" key="1">
    <citation type="submission" date="2021-01" db="EMBL/GenBank/DDBJ databases">
        <authorList>
            <person name="Corre E."/>
            <person name="Pelletier E."/>
            <person name="Niang G."/>
            <person name="Scheremetjew M."/>
            <person name="Finn R."/>
            <person name="Kale V."/>
            <person name="Holt S."/>
            <person name="Cochrane G."/>
            <person name="Meng A."/>
            <person name="Brown T."/>
            <person name="Cohen L."/>
        </authorList>
    </citation>
    <scope>NUCLEOTIDE SEQUENCE</scope>
    <source>
        <strain evidence="2">CCMP1452</strain>
    </source>
</reference>
<dbReference type="GO" id="GO:0016422">
    <property type="term" value="F:mRNA (2'-O-methyladenosine-N6-)-methyltransferase activity"/>
    <property type="evidence" value="ECO:0007669"/>
    <property type="project" value="InterPro"/>
</dbReference>
<protein>
    <recommendedName>
        <fullName evidence="1">PCIF1 WW domain-containing protein</fullName>
    </recommendedName>
</protein>
<evidence type="ECO:0000259" key="1">
    <source>
        <dbReference type="Pfam" id="PF12237"/>
    </source>
</evidence>
<dbReference type="EMBL" id="HBHI01019391">
    <property type="protein sequence ID" value="CAD9682015.1"/>
    <property type="molecule type" value="Transcribed_RNA"/>
</dbReference>
<name>A0A6U0SUF3_9STRA</name>
<sequence length="350" mass="39601">MLLQDKEGTSALAVPDDELAEVLASKFVRDLEQISVEVRKTQSALVRIGGEDYLKSVEDKMLGMRLSEVTTKYYDEEGDTVEKTIMRIEWHTKSSIAQGRPPQVQKIYKTHFDMLSKYYREYSSGTDPELKHMLTRTFVLLCRYDLIGDMKNGCNTSLPPQAFETLTKHFGVTHECFASPMNHACPSYNSIFPDIDRYFGSLGSFFDFVPKEGSFELDIPFNSASAKMILDHILGLLYQSDSDKHPLSFIIIVPHGDDFLEYAQNSPFLRKTATVEVDTANAGLNFMSEMQYKDTGSSSRKVSRNADDADSSDGYGFKLILWLQNDFGHDLWTPVDEKVQAVVDCFDTSI</sequence>
<dbReference type="AlphaFoldDB" id="A0A6U0SUF3"/>